<dbReference type="AlphaFoldDB" id="A0A5J5F379"/>
<name>A0A5J5F379_9PEZI</name>
<evidence type="ECO:0000313" key="3">
    <source>
        <dbReference type="Proteomes" id="UP000326924"/>
    </source>
</evidence>
<keyword evidence="1" id="KW-0812">Transmembrane</keyword>
<sequence>MHHHQANGVLAKATLCDQPSAEVAAVLPVRDLSDEIQELQRGELGVGLATLLAGYFLEVAWFFQAMDKGTSDMAGFDHMSRRIQVILITKIIDIIEIIHCSFNTEAQSVTIKDRLPKG</sequence>
<dbReference type="Proteomes" id="UP000326924">
    <property type="component" value="Unassembled WGS sequence"/>
</dbReference>
<organism evidence="2 3">
    <name type="scientific">Sphaerosporella brunnea</name>
    <dbReference type="NCBI Taxonomy" id="1250544"/>
    <lineage>
        <taxon>Eukaryota</taxon>
        <taxon>Fungi</taxon>
        <taxon>Dikarya</taxon>
        <taxon>Ascomycota</taxon>
        <taxon>Pezizomycotina</taxon>
        <taxon>Pezizomycetes</taxon>
        <taxon>Pezizales</taxon>
        <taxon>Pyronemataceae</taxon>
        <taxon>Sphaerosporella</taxon>
    </lineage>
</organism>
<keyword evidence="3" id="KW-1185">Reference proteome</keyword>
<protein>
    <submittedName>
        <fullName evidence="2">Uncharacterized protein</fullName>
    </submittedName>
</protein>
<keyword evidence="1" id="KW-0472">Membrane</keyword>
<proteinExistence type="predicted"/>
<gene>
    <name evidence="2" type="ORF">FN846DRAFT_888469</name>
</gene>
<keyword evidence="1" id="KW-1133">Transmembrane helix</keyword>
<dbReference type="InParanoid" id="A0A5J5F379"/>
<comment type="caution">
    <text evidence="2">The sequence shown here is derived from an EMBL/GenBank/DDBJ whole genome shotgun (WGS) entry which is preliminary data.</text>
</comment>
<accession>A0A5J5F379</accession>
<evidence type="ECO:0000256" key="1">
    <source>
        <dbReference type="SAM" id="Phobius"/>
    </source>
</evidence>
<feature type="transmembrane region" description="Helical" evidence="1">
    <location>
        <begin position="44"/>
        <end position="63"/>
    </location>
</feature>
<dbReference type="EMBL" id="VXIS01000047">
    <property type="protein sequence ID" value="KAA8910306.1"/>
    <property type="molecule type" value="Genomic_DNA"/>
</dbReference>
<evidence type="ECO:0000313" key="2">
    <source>
        <dbReference type="EMBL" id="KAA8910306.1"/>
    </source>
</evidence>
<reference evidence="2 3" key="1">
    <citation type="submission" date="2019-09" db="EMBL/GenBank/DDBJ databases">
        <title>Draft genome of the ectomycorrhizal ascomycete Sphaerosporella brunnea.</title>
        <authorList>
            <consortium name="DOE Joint Genome Institute"/>
            <person name="Benucci G.M."/>
            <person name="Marozzi G."/>
            <person name="Antonielli L."/>
            <person name="Sanchez S."/>
            <person name="Marco P."/>
            <person name="Wang X."/>
            <person name="Falini L.B."/>
            <person name="Barry K."/>
            <person name="Haridas S."/>
            <person name="Lipzen A."/>
            <person name="Labutti K."/>
            <person name="Grigoriev I.V."/>
            <person name="Murat C."/>
            <person name="Martin F."/>
            <person name="Albertini E."/>
            <person name="Donnini D."/>
            <person name="Bonito G."/>
        </authorList>
    </citation>
    <scope>NUCLEOTIDE SEQUENCE [LARGE SCALE GENOMIC DNA]</scope>
    <source>
        <strain evidence="2 3">Sb_GMNB300</strain>
    </source>
</reference>